<feature type="domain" description="HPt" evidence="2">
    <location>
        <begin position="16"/>
        <end position="105"/>
    </location>
</feature>
<dbReference type="AlphaFoldDB" id="A0A1B1Y851"/>
<proteinExistence type="predicted"/>
<dbReference type="STRING" id="1790137.AXE80_11715"/>
<dbReference type="OrthoDB" id="1441381at2"/>
<dbReference type="EMBL" id="CP014224">
    <property type="protein sequence ID" value="ANW96909.1"/>
    <property type="molecule type" value="Genomic_DNA"/>
</dbReference>
<organism evidence="3 4">
    <name type="scientific">Wenyingzhuangia fucanilytica</name>
    <dbReference type="NCBI Taxonomy" id="1790137"/>
    <lineage>
        <taxon>Bacteria</taxon>
        <taxon>Pseudomonadati</taxon>
        <taxon>Bacteroidota</taxon>
        <taxon>Flavobacteriia</taxon>
        <taxon>Flavobacteriales</taxon>
        <taxon>Flavobacteriaceae</taxon>
        <taxon>Wenyingzhuangia</taxon>
    </lineage>
</organism>
<evidence type="ECO:0000313" key="4">
    <source>
        <dbReference type="Proteomes" id="UP000092967"/>
    </source>
</evidence>
<name>A0A1B1Y851_9FLAO</name>
<dbReference type="SUPFAM" id="SSF47226">
    <property type="entry name" value="Histidine-containing phosphotransfer domain, HPT domain"/>
    <property type="match status" value="1"/>
</dbReference>
<dbReference type="KEGG" id="wfu:AXE80_11715"/>
<sequence length="105" mass="12240">MEKPNLDYIKELSGGDEEFEKKLMEIMLTEFPKEKETYFNSLIMSDQKSIVEIVHKLKHKISILGLKKSYETAVDYENNLRAGNSDLENEFKETLSVMTQFLASR</sequence>
<accession>A0A1B1Y851</accession>
<dbReference type="InterPro" id="IPR036641">
    <property type="entry name" value="HPT_dom_sf"/>
</dbReference>
<keyword evidence="4" id="KW-1185">Reference proteome</keyword>
<protein>
    <submittedName>
        <fullName evidence="3">Histidine kinase</fullName>
    </submittedName>
</protein>
<evidence type="ECO:0000259" key="2">
    <source>
        <dbReference type="PROSITE" id="PS50894"/>
    </source>
</evidence>
<dbReference type="InterPro" id="IPR008207">
    <property type="entry name" value="Sig_transdc_His_kin_Hpt_dom"/>
</dbReference>
<keyword evidence="1" id="KW-0597">Phosphoprotein</keyword>
<dbReference type="GO" id="GO:0004672">
    <property type="term" value="F:protein kinase activity"/>
    <property type="evidence" value="ECO:0007669"/>
    <property type="project" value="UniProtKB-ARBA"/>
</dbReference>
<evidence type="ECO:0000313" key="3">
    <source>
        <dbReference type="EMBL" id="ANW96909.1"/>
    </source>
</evidence>
<keyword evidence="3" id="KW-0418">Kinase</keyword>
<dbReference type="Proteomes" id="UP000092967">
    <property type="component" value="Chromosome"/>
</dbReference>
<dbReference type="RefSeq" id="WP_068827542.1">
    <property type="nucleotide sequence ID" value="NZ_CP014224.1"/>
</dbReference>
<keyword evidence="3" id="KW-0808">Transferase</keyword>
<gene>
    <name evidence="3" type="ORF">AXE80_11715</name>
</gene>
<reference evidence="3 4" key="1">
    <citation type="submission" date="2016-02" db="EMBL/GenBank/DDBJ databases">
        <authorList>
            <person name="Wen L."/>
            <person name="He K."/>
            <person name="Yang H."/>
        </authorList>
    </citation>
    <scope>NUCLEOTIDE SEQUENCE [LARGE SCALE GENOMIC DNA]</scope>
    <source>
        <strain evidence="3 4">CZ1127</strain>
    </source>
</reference>
<feature type="modified residue" description="Phosphohistidine" evidence="1">
    <location>
        <position position="55"/>
    </location>
</feature>
<evidence type="ECO:0000256" key="1">
    <source>
        <dbReference type="PROSITE-ProRule" id="PRU00110"/>
    </source>
</evidence>
<dbReference type="GO" id="GO:0000160">
    <property type="term" value="P:phosphorelay signal transduction system"/>
    <property type="evidence" value="ECO:0007669"/>
    <property type="project" value="InterPro"/>
</dbReference>
<dbReference type="Gene3D" id="1.20.120.160">
    <property type="entry name" value="HPT domain"/>
    <property type="match status" value="1"/>
</dbReference>
<dbReference type="PROSITE" id="PS50894">
    <property type="entry name" value="HPT"/>
    <property type="match status" value="1"/>
</dbReference>